<dbReference type="Gene3D" id="3.40.50.20">
    <property type="match status" value="1"/>
</dbReference>
<evidence type="ECO:0000313" key="6">
    <source>
        <dbReference type="Proteomes" id="UP000326789"/>
    </source>
</evidence>
<evidence type="ECO:0000256" key="4">
    <source>
        <dbReference type="SAM" id="Phobius"/>
    </source>
</evidence>
<reference evidence="5 6" key="1">
    <citation type="submission" date="2019-09" db="EMBL/GenBank/DDBJ databases">
        <title>Whole genome sequence of Vibrio fortis.</title>
        <authorList>
            <person name="Das S.K."/>
        </authorList>
    </citation>
    <scope>NUCLEOTIDE SEQUENCE [LARGE SCALE GENOMIC DNA]</scope>
    <source>
        <strain evidence="5 6">AN60</strain>
    </source>
</reference>
<dbReference type="InterPro" id="IPR011004">
    <property type="entry name" value="Trimer_LpxA-like_sf"/>
</dbReference>
<keyword evidence="4" id="KW-1133">Transmembrane helix</keyword>
<organism evidence="5 6">
    <name type="scientific">Vibrio fortis</name>
    <dbReference type="NCBI Taxonomy" id="212667"/>
    <lineage>
        <taxon>Bacteria</taxon>
        <taxon>Pseudomonadati</taxon>
        <taxon>Pseudomonadota</taxon>
        <taxon>Gammaproteobacteria</taxon>
        <taxon>Vibrionales</taxon>
        <taxon>Vibrionaceae</taxon>
        <taxon>Vibrio</taxon>
    </lineage>
</organism>
<dbReference type="SUPFAM" id="SSF51161">
    <property type="entry name" value="Trimeric LpxA-like enzymes"/>
    <property type="match status" value="1"/>
</dbReference>
<dbReference type="NCBIfam" id="TIGR03570">
    <property type="entry name" value="NeuD_NnaD"/>
    <property type="match status" value="1"/>
</dbReference>
<dbReference type="InterPro" id="IPR050179">
    <property type="entry name" value="Trans_hexapeptide_repeat"/>
</dbReference>
<feature type="site" description="Increases basicity of active site His" evidence="2">
    <location>
        <position position="152"/>
    </location>
</feature>
<dbReference type="Gene3D" id="2.160.10.10">
    <property type="entry name" value="Hexapeptide repeat proteins"/>
    <property type="match status" value="1"/>
</dbReference>
<dbReference type="CDD" id="cd03360">
    <property type="entry name" value="LbH_AT_putative"/>
    <property type="match status" value="1"/>
</dbReference>
<feature type="transmembrane region" description="Helical" evidence="4">
    <location>
        <begin position="12"/>
        <end position="30"/>
    </location>
</feature>
<dbReference type="EMBL" id="VWSE01000007">
    <property type="protein sequence ID" value="KAB0287465.1"/>
    <property type="molecule type" value="Genomic_DNA"/>
</dbReference>
<keyword evidence="4" id="KW-0812">Transmembrane</keyword>
<feature type="active site" description="Proton acceptor" evidence="2">
    <location>
        <position position="151"/>
    </location>
</feature>
<comment type="similarity">
    <text evidence="1">Belongs to the transferase hexapeptide repeat family.</text>
</comment>
<comment type="caution">
    <text evidence="5">The sequence shown here is derived from an EMBL/GenBank/DDBJ whole genome shotgun (WGS) entry which is preliminary data.</text>
</comment>
<dbReference type="GO" id="GO:0016740">
    <property type="term" value="F:transferase activity"/>
    <property type="evidence" value="ECO:0007669"/>
    <property type="project" value="UniProtKB-KW"/>
</dbReference>
<name>A0A5N3R226_9VIBR</name>
<evidence type="ECO:0000256" key="3">
    <source>
        <dbReference type="PIRSR" id="PIRSR620019-2"/>
    </source>
</evidence>
<keyword evidence="5" id="KW-0808">Transferase</keyword>
<sequence>MNAEKSTLNKQRIVIIGGAGNGMVFAQVILDMQKSGHPLILEGFLNDHHACGEVLGEWPVLGKPADWNELDDDIQFVFALLTVGKMEERAELLHSLAIPLNRMTTLVHPSAMVGFDTQIGKGSVICSHASIQPGARIGNNTIVRAGANVGHDVTLSDCIDIGPNVTLCGFSSVKDGAHVAANSVVRDSITVGPYAVIGAGSVILKDADSRTTWLGNPARRVK</sequence>
<evidence type="ECO:0000313" key="5">
    <source>
        <dbReference type="EMBL" id="KAB0287465.1"/>
    </source>
</evidence>
<dbReference type="Pfam" id="PF00132">
    <property type="entry name" value="Hexapep"/>
    <property type="match status" value="2"/>
</dbReference>
<dbReference type="PANTHER" id="PTHR43300">
    <property type="entry name" value="ACETYLTRANSFERASE"/>
    <property type="match status" value="1"/>
</dbReference>
<evidence type="ECO:0000256" key="1">
    <source>
        <dbReference type="ARBA" id="ARBA00007274"/>
    </source>
</evidence>
<accession>A0A5N3R226</accession>
<gene>
    <name evidence="5" type="ORF">F2P58_13540</name>
</gene>
<dbReference type="PANTHER" id="PTHR43300:SF7">
    <property type="entry name" value="UDP-N-ACETYLBACILLOSAMINE N-ACETYLTRANSFERASE"/>
    <property type="match status" value="1"/>
</dbReference>
<feature type="binding site" evidence="3">
    <location>
        <position position="84"/>
    </location>
    <ligand>
        <name>substrate</name>
    </ligand>
</feature>
<dbReference type="Proteomes" id="UP000326789">
    <property type="component" value="Unassembled WGS sequence"/>
</dbReference>
<evidence type="ECO:0000256" key="2">
    <source>
        <dbReference type="PIRSR" id="PIRSR620019-1"/>
    </source>
</evidence>
<dbReference type="RefSeq" id="WP_150870438.1">
    <property type="nucleotide sequence ID" value="NZ_VWSE01000007.1"/>
</dbReference>
<dbReference type="InterPro" id="IPR001451">
    <property type="entry name" value="Hexapep"/>
</dbReference>
<proteinExistence type="inferred from homology"/>
<dbReference type="AlphaFoldDB" id="A0A5N3R226"/>
<protein>
    <submittedName>
        <fullName evidence="5">Acetyltransferase</fullName>
    </submittedName>
</protein>
<dbReference type="InterPro" id="IPR020019">
    <property type="entry name" value="AcTrfase_PglD-like"/>
</dbReference>
<keyword evidence="4" id="KW-0472">Membrane</keyword>